<evidence type="ECO:0000256" key="1">
    <source>
        <dbReference type="SAM" id="MobiDB-lite"/>
    </source>
</evidence>
<feature type="region of interest" description="Disordered" evidence="1">
    <location>
        <begin position="50"/>
        <end position="73"/>
    </location>
</feature>
<dbReference type="AlphaFoldDB" id="A0A0K6FQF5"/>
<dbReference type="EMBL" id="CYGV01000446">
    <property type="protein sequence ID" value="CUA68495.1"/>
    <property type="molecule type" value="Genomic_DNA"/>
</dbReference>
<sequence>MWASGVMCLVPVVKTWNVWAFDSRRPASAREDQSVFWKADVAEDISSTPAQGKVRTVRRKDRPASRGTFVAVS</sequence>
<accession>A0A0K6FQF5</accession>
<protein>
    <submittedName>
        <fullName evidence="2">Uncharacterized protein</fullName>
    </submittedName>
</protein>
<keyword evidence="3" id="KW-1185">Reference proteome</keyword>
<reference evidence="2 3" key="1">
    <citation type="submission" date="2015-07" db="EMBL/GenBank/DDBJ databases">
        <authorList>
            <person name="Noorani M."/>
        </authorList>
    </citation>
    <scope>NUCLEOTIDE SEQUENCE [LARGE SCALE GENOMIC DNA]</scope>
    <source>
        <strain evidence="2">BBA 69670</strain>
    </source>
</reference>
<proteinExistence type="predicted"/>
<organism evidence="2 3">
    <name type="scientific">Rhizoctonia solani</name>
    <dbReference type="NCBI Taxonomy" id="456999"/>
    <lineage>
        <taxon>Eukaryota</taxon>
        <taxon>Fungi</taxon>
        <taxon>Dikarya</taxon>
        <taxon>Basidiomycota</taxon>
        <taxon>Agaricomycotina</taxon>
        <taxon>Agaricomycetes</taxon>
        <taxon>Cantharellales</taxon>
        <taxon>Ceratobasidiaceae</taxon>
        <taxon>Rhizoctonia</taxon>
    </lineage>
</organism>
<dbReference type="Proteomes" id="UP000044841">
    <property type="component" value="Unassembled WGS sequence"/>
</dbReference>
<gene>
    <name evidence="2" type="ORF">RSOLAG22IIIB_03532</name>
</gene>
<evidence type="ECO:0000313" key="2">
    <source>
        <dbReference type="EMBL" id="CUA68495.1"/>
    </source>
</evidence>
<evidence type="ECO:0000313" key="3">
    <source>
        <dbReference type="Proteomes" id="UP000044841"/>
    </source>
</evidence>
<name>A0A0K6FQF5_9AGAM</name>